<dbReference type="Pfam" id="PF14072">
    <property type="entry name" value="DndB"/>
    <property type="match status" value="1"/>
</dbReference>
<name>A0A919BSM3_9GAMM</name>
<reference evidence="1" key="2">
    <citation type="submission" date="2020-09" db="EMBL/GenBank/DDBJ databases">
        <authorList>
            <person name="Sun Q."/>
            <person name="Kim S."/>
        </authorList>
    </citation>
    <scope>NUCLEOTIDE SEQUENCE</scope>
    <source>
        <strain evidence="1">KCTC 42731</strain>
    </source>
</reference>
<evidence type="ECO:0000313" key="1">
    <source>
        <dbReference type="EMBL" id="GHG07236.1"/>
    </source>
</evidence>
<dbReference type="EMBL" id="BNCK01000014">
    <property type="protein sequence ID" value="GHG07236.1"/>
    <property type="molecule type" value="Genomic_DNA"/>
</dbReference>
<protein>
    <recommendedName>
        <fullName evidence="3">DGQHR domain-containing protein</fullName>
    </recommendedName>
</protein>
<dbReference type="AlphaFoldDB" id="A0A919BSM3"/>
<dbReference type="CDD" id="cd16412">
    <property type="entry name" value="dndB"/>
    <property type="match status" value="1"/>
</dbReference>
<dbReference type="RefSeq" id="WP_189774704.1">
    <property type="nucleotide sequence ID" value="NZ_BNCK01000014.1"/>
</dbReference>
<reference evidence="1" key="1">
    <citation type="journal article" date="2014" name="Int. J. Syst. Evol. Microbiol.">
        <title>Complete genome sequence of Corynebacterium casei LMG S-19264T (=DSM 44701T), isolated from a smear-ripened cheese.</title>
        <authorList>
            <consortium name="US DOE Joint Genome Institute (JGI-PGF)"/>
            <person name="Walter F."/>
            <person name="Albersmeier A."/>
            <person name="Kalinowski J."/>
            <person name="Ruckert C."/>
        </authorList>
    </citation>
    <scope>NUCLEOTIDE SEQUENCE</scope>
    <source>
        <strain evidence="1">KCTC 42731</strain>
    </source>
</reference>
<evidence type="ECO:0000313" key="2">
    <source>
        <dbReference type="Proteomes" id="UP000623842"/>
    </source>
</evidence>
<organism evidence="1 2">
    <name type="scientific">Thalassotalea marina</name>
    <dbReference type="NCBI Taxonomy" id="1673741"/>
    <lineage>
        <taxon>Bacteria</taxon>
        <taxon>Pseudomonadati</taxon>
        <taxon>Pseudomonadota</taxon>
        <taxon>Gammaproteobacteria</taxon>
        <taxon>Alteromonadales</taxon>
        <taxon>Colwelliaceae</taxon>
        <taxon>Thalassotalea</taxon>
    </lineage>
</organism>
<proteinExistence type="predicted"/>
<dbReference type="NCBIfam" id="TIGR03187">
    <property type="entry name" value="DGQHR"/>
    <property type="match status" value="1"/>
</dbReference>
<dbReference type="Proteomes" id="UP000623842">
    <property type="component" value="Unassembled WGS sequence"/>
</dbReference>
<comment type="caution">
    <text evidence="1">The sequence shown here is derived from an EMBL/GenBank/DDBJ whole genome shotgun (WGS) entry which is preliminary data.</text>
</comment>
<keyword evidence="2" id="KW-1185">Reference proteome</keyword>
<dbReference type="InterPro" id="IPR017642">
    <property type="entry name" value="DNA_S_mod_DndB"/>
</dbReference>
<evidence type="ECO:0008006" key="3">
    <source>
        <dbReference type="Google" id="ProtNLM"/>
    </source>
</evidence>
<gene>
    <name evidence="1" type="ORF">GCM10017161_41210</name>
</gene>
<accession>A0A919BSM3</accession>
<sequence length="545" mass="61072">MKNLQYIRFTRDDKILGLHKDYVNALSKSRANFNENYINVNDYDVSSLCDLSELKKGDTVKGLWNFVQAINTQKLLTEMMVDYLNKVYVHSDESFIELNKKGLKSHHALLKELSLHDIGFDDWIEQYTEPGQALKLELDVVKLKEREEATLARAELERATEHFAGACFSLPAIAGKMGADIYYTVQIPFAQVPQLFKFNEEEVPVELRAQRVLNDKRAKAIADYMEARQHDYTLPALTASVSQTMRFEPVKGFANLGMVQIPIGAVMLLADGQHRGASIQEILTRCPHFKDQSISVVLFYDQGLARAQQMFADINDKMVKPPKALSVLFDRTNTLNRLIVDAIEEAGFKHAVEFEKASPSAKSSKVWSITALKKAAEMVTCLNDKKANGLSDADINLYKLLLVNWFKALIDHTAGGLKEDVMQGTSQSLTDSRINKVNTHAVFLHAVAMASRSICMEFDDYMSDPLIPDLKGPCPVPTFYELNCLSTLPVLKTADVWRERIVNTDGTMNPTANGIKLGAYVVLERLGALIPSPIVEVNNLVFCVE</sequence>
<dbReference type="InterPro" id="IPR017601">
    <property type="entry name" value="DGQHR-contain_dom"/>
</dbReference>